<dbReference type="EMBL" id="CH476638">
    <property type="protein sequence ID" value="EDN95691.1"/>
    <property type="molecule type" value="Genomic_DNA"/>
</dbReference>
<dbReference type="GeneID" id="5483705"/>
<dbReference type="InParanoid" id="A7F1U9"/>
<sequence length="37" mass="4575">MSSPTTYEKRTVRESKLGWLRKRYLEVIDWQCCRINK</sequence>
<gene>
    <name evidence="1" type="ORF">SS1G_11570</name>
</gene>
<protein>
    <submittedName>
        <fullName evidence="1">Uncharacterized protein</fullName>
    </submittedName>
</protein>
<accession>A7F1U9</accession>
<dbReference type="KEGG" id="ssl:SS1G_11570"/>
<evidence type="ECO:0000313" key="1">
    <source>
        <dbReference type="EMBL" id="EDN95691.1"/>
    </source>
</evidence>
<organism evidence="1 2">
    <name type="scientific">Sclerotinia sclerotiorum (strain ATCC 18683 / 1980 / Ss-1)</name>
    <name type="common">White mold</name>
    <name type="synonym">Whetzelinia sclerotiorum</name>
    <dbReference type="NCBI Taxonomy" id="665079"/>
    <lineage>
        <taxon>Eukaryota</taxon>
        <taxon>Fungi</taxon>
        <taxon>Dikarya</taxon>
        <taxon>Ascomycota</taxon>
        <taxon>Pezizomycotina</taxon>
        <taxon>Leotiomycetes</taxon>
        <taxon>Helotiales</taxon>
        <taxon>Sclerotiniaceae</taxon>
        <taxon>Sclerotinia</taxon>
    </lineage>
</organism>
<dbReference type="RefSeq" id="XP_001587577.1">
    <property type="nucleotide sequence ID" value="XM_001587527.1"/>
</dbReference>
<dbReference type="Proteomes" id="UP000001312">
    <property type="component" value="Unassembled WGS sequence"/>
</dbReference>
<keyword evidence="2" id="KW-1185">Reference proteome</keyword>
<reference evidence="2" key="1">
    <citation type="journal article" date="2011" name="PLoS Genet.">
        <title>Genomic analysis of the necrotrophic fungal pathogens Sclerotinia sclerotiorum and Botrytis cinerea.</title>
        <authorList>
            <person name="Amselem J."/>
            <person name="Cuomo C.A."/>
            <person name="van Kan J.A."/>
            <person name="Viaud M."/>
            <person name="Benito E.P."/>
            <person name="Couloux A."/>
            <person name="Coutinho P.M."/>
            <person name="de Vries R.P."/>
            <person name="Dyer P.S."/>
            <person name="Fillinger S."/>
            <person name="Fournier E."/>
            <person name="Gout L."/>
            <person name="Hahn M."/>
            <person name="Kohn L."/>
            <person name="Lapalu N."/>
            <person name="Plummer K.M."/>
            <person name="Pradier J.M."/>
            <person name="Quevillon E."/>
            <person name="Sharon A."/>
            <person name="Simon A."/>
            <person name="ten Have A."/>
            <person name="Tudzynski B."/>
            <person name="Tudzynski P."/>
            <person name="Wincker P."/>
            <person name="Andrew M."/>
            <person name="Anthouard V."/>
            <person name="Beever R.E."/>
            <person name="Beffa R."/>
            <person name="Benoit I."/>
            <person name="Bouzid O."/>
            <person name="Brault B."/>
            <person name="Chen Z."/>
            <person name="Choquer M."/>
            <person name="Collemare J."/>
            <person name="Cotton P."/>
            <person name="Danchin E.G."/>
            <person name="Da Silva C."/>
            <person name="Gautier A."/>
            <person name="Giraud C."/>
            <person name="Giraud T."/>
            <person name="Gonzalez C."/>
            <person name="Grossetete S."/>
            <person name="Guldener U."/>
            <person name="Henrissat B."/>
            <person name="Howlett B.J."/>
            <person name="Kodira C."/>
            <person name="Kretschmer M."/>
            <person name="Lappartient A."/>
            <person name="Leroch M."/>
            <person name="Levis C."/>
            <person name="Mauceli E."/>
            <person name="Neuveglise C."/>
            <person name="Oeser B."/>
            <person name="Pearson M."/>
            <person name="Poulain J."/>
            <person name="Poussereau N."/>
            <person name="Quesneville H."/>
            <person name="Rascle C."/>
            <person name="Schumacher J."/>
            <person name="Segurens B."/>
            <person name="Sexton A."/>
            <person name="Silva E."/>
            <person name="Sirven C."/>
            <person name="Soanes D.M."/>
            <person name="Talbot N.J."/>
            <person name="Templeton M."/>
            <person name="Yandava C."/>
            <person name="Yarden O."/>
            <person name="Zeng Q."/>
            <person name="Rollins J.A."/>
            <person name="Lebrun M.H."/>
            <person name="Dickman M."/>
        </authorList>
    </citation>
    <scope>NUCLEOTIDE SEQUENCE [LARGE SCALE GENOMIC DNA]</scope>
    <source>
        <strain evidence="2">ATCC 18683 / 1980 / Ss-1</strain>
    </source>
</reference>
<dbReference type="AlphaFoldDB" id="A7F1U9"/>
<evidence type="ECO:0000313" key="2">
    <source>
        <dbReference type="Proteomes" id="UP000001312"/>
    </source>
</evidence>
<name>A7F1U9_SCLS1</name>
<proteinExistence type="predicted"/>